<evidence type="ECO:0000313" key="2">
    <source>
        <dbReference type="Proteomes" id="UP000295604"/>
    </source>
</evidence>
<proteinExistence type="predicted"/>
<comment type="caution">
    <text evidence="1">The sequence shown here is derived from an EMBL/GenBank/DDBJ whole genome shotgun (WGS) entry which is preliminary data.</text>
</comment>
<dbReference type="Proteomes" id="UP000295604">
    <property type="component" value="Unassembled WGS sequence"/>
</dbReference>
<reference evidence="1 2" key="1">
    <citation type="submission" date="2018-11" db="EMBL/GenBank/DDBJ databases">
        <title>Genome sequence and assembly of Colletotrichum sidae.</title>
        <authorList>
            <person name="Gan P."/>
            <person name="Shirasu K."/>
        </authorList>
    </citation>
    <scope>NUCLEOTIDE SEQUENCE [LARGE SCALE GENOMIC DNA]</scope>
    <source>
        <strain evidence="1 2">CBS 518.97</strain>
    </source>
</reference>
<organism evidence="1 2">
    <name type="scientific">Colletotrichum sidae</name>
    <dbReference type="NCBI Taxonomy" id="1347389"/>
    <lineage>
        <taxon>Eukaryota</taxon>
        <taxon>Fungi</taxon>
        <taxon>Dikarya</taxon>
        <taxon>Ascomycota</taxon>
        <taxon>Pezizomycotina</taxon>
        <taxon>Sordariomycetes</taxon>
        <taxon>Hypocreomycetidae</taxon>
        <taxon>Glomerellales</taxon>
        <taxon>Glomerellaceae</taxon>
        <taxon>Colletotrichum</taxon>
        <taxon>Colletotrichum orbiculare species complex</taxon>
    </lineage>
</organism>
<accession>A0A4R8THC4</accession>
<dbReference type="AlphaFoldDB" id="A0A4R8THC4"/>
<name>A0A4R8THC4_9PEZI</name>
<dbReference type="EMBL" id="QAPF01000090">
    <property type="protein sequence ID" value="TEA17269.1"/>
    <property type="molecule type" value="Genomic_DNA"/>
</dbReference>
<sequence>MANARILDLDETRLRDVTLRPGVGVRTLRWLGSFPRRLSQAASILLNKAASAFDGHDHEFQRREEESAWRRRARSVRRRDWDAGRFQFVSVLLTLHCAVFSNRYRDSEANIAFRRRDLVFFWSGYGVVQPIVVRRRSSSADKVLISLKSKDTNATGTDDVNSRPPRSGTAVCYCVSTAARWLCSWTAKPAQLVAESSYPRVKIAGLLGLRMHASAVD</sequence>
<gene>
    <name evidence="1" type="ORF">C8034_v011590</name>
</gene>
<evidence type="ECO:0000313" key="1">
    <source>
        <dbReference type="EMBL" id="TEA17269.1"/>
    </source>
</evidence>
<keyword evidence="2" id="KW-1185">Reference proteome</keyword>
<protein>
    <submittedName>
        <fullName evidence="1">Uncharacterized protein</fullName>
    </submittedName>
</protein>